<name>A0A3S5CEK4_9PLAT</name>
<sequence>MGRTALHCQRRRVFDSKTTRRIVPGRAGQCLLLNRLGPELFSRRASPSWPWLPAAKCFHPPKATSAAGAWGRWLVGSADLSLSPSAPDATASLRVCECVHVCLCVCVCVCVASLHRLLCASLLSSPVGARVAGGQAKTIRQEAPDHLLPPGALRRARPERSFVRRNLPNRRAILHLKQSLWRRKAGVLEAEMPCRPTKLHEAGCQRGLFAPAHVSLTRTHGTARQARQVWIKVCHRLGQVQQQSEERYLLATAKVSEDRTNG</sequence>
<dbReference type="EMBL" id="CAAALY010022457">
    <property type="protein sequence ID" value="VEL14824.1"/>
    <property type="molecule type" value="Genomic_DNA"/>
</dbReference>
<gene>
    <name evidence="1" type="ORF">PXEA_LOCUS8264</name>
</gene>
<reference evidence="1" key="1">
    <citation type="submission" date="2018-11" db="EMBL/GenBank/DDBJ databases">
        <authorList>
            <consortium name="Pathogen Informatics"/>
        </authorList>
    </citation>
    <scope>NUCLEOTIDE SEQUENCE</scope>
</reference>
<evidence type="ECO:0000313" key="2">
    <source>
        <dbReference type="Proteomes" id="UP000784294"/>
    </source>
</evidence>
<accession>A0A3S5CEK4</accession>
<organism evidence="1 2">
    <name type="scientific">Protopolystoma xenopodis</name>
    <dbReference type="NCBI Taxonomy" id="117903"/>
    <lineage>
        <taxon>Eukaryota</taxon>
        <taxon>Metazoa</taxon>
        <taxon>Spiralia</taxon>
        <taxon>Lophotrochozoa</taxon>
        <taxon>Platyhelminthes</taxon>
        <taxon>Monogenea</taxon>
        <taxon>Polyopisthocotylea</taxon>
        <taxon>Polystomatidea</taxon>
        <taxon>Polystomatidae</taxon>
        <taxon>Protopolystoma</taxon>
    </lineage>
</organism>
<dbReference type="AlphaFoldDB" id="A0A3S5CEK4"/>
<proteinExistence type="predicted"/>
<keyword evidence="2" id="KW-1185">Reference proteome</keyword>
<evidence type="ECO:0000313" key="1">
    <source>
        <dbReference type="EMBL" id="VEL14824.1"/>
    </source>
</evidence>
<comment type="caution">
    <text evidence="1">The sequence shown here is derived from an EMBL/GenBank/DDBJ whole genome shotgun (WGS) entry which is preliminary data.</text>
</comment>
<dbReference type="Proteomes" id="UP000784294">
    <property type="component" value="Unassembled WGS sequence"/>
</dbReference>
<protein>
    <submittedName>
        <fullName evidence="1">Uncharacterized protein</fullName>
    </submittedName>
</protein>